<name>A0A420F4V1_9ACTN</name>
<sequence>MDTTARIRAARWADKNPVAALIADALHPSPLAAWLVPDPPRRRQVLTDVVAIWVEHAMFFGDIHLTDDHTATIVGFHRYRPIPPPAQYRIRLTDAAAGHASRFDLLDSLLTLKQPTEPHYHLAFLAVHPRAQKTGLGTALLTHHRSRLDRIDLPSWTTTLPGGEPLLALHGYTPRPAITLPDGPTLHPMRRNAHHDSNVQAGRHAALQRPDVGNRRHQTSKANFTTPRRG</sequence>
<dbReference type="SUPFAM" id="SSF55729">
    <property type="entry name" value="Acyl-CoA N-acyltransferases (Nat)"/>
    <property type="match status" value="1"/>
</dbReference>
<dbReference type="InterPro" id="IPR016181">
    <property type="entry name" value="Acyl_CoA_acyltransferase"/>
</dbReference>
<feature type="domain" description="N-acetyltransferase" evidence="2">
    <location>
        <begin position="57"/>
        <end position="143"/>
    </location>
</feature>
<dbReference type="GO" id="GO:0016747">
    <property type="term" value="F:acyltransferase activity, transferring groups other than amino-acyl groups"/>
    <property type="evidence" value="ECO:0007669"/>
    <property type="project" value="InterPro"/>
</dbReference>
<dbReference type="EMBL" id="RAQQ01000004">
    <property type="protein sequence ID" value="RKF27960.1"/>
    <property type="molecule type" value="Genomic_DNA"/>
</dbReference>
<evidence type="ECO:0000313" key="4">
    <source>
        <dbReference type="Proteomes" id="UP000285744"/>
    </source>
</evidence>
<dbReference type="CDD" id="cd04301">
    <property type="entry name" value="NAT_SF"/>
    <property type="match status" value="1"/>
</dbReference>
<comment type="caution">
    <text evidence="3">The sequence shown here is derived from an EMBL/GenBank/DDBJ whole genome shotgun (WGS) entry which is preliminary data.</text>
</comment>
<gene>
    <name evidence="3" type="ORF">D7I43_06265</name>
</gene>
<proteinExistence type="predicted"/>
<keyword evidence="3" id="KW-0808">Transferase</keyword>
<organism evidence="3 4">
    <name type="scientific">Micromonospora globbae</name>
    <dbReference type="NCBI Taxonomy" id="1894969"/>
    <lineage>
        <taxon>Bacteria</taxon>
        <taxon>Bacillati</taxon>
        <taxon>Actinomycetota</taxon>
        <taxon>Actinomycetes</taxon>
        <taxon>Micromonosporales</taxon>
        <taxon>Micromonosporaceae</taxon>
        <taxon>Micromonospora</taxon>
    </lineage>
</organism>
<evidence type="ECO:0000256" key="1">
    <source>
        <dbReference type="SAM" id="MobiDB-lite"/>
    </source>
</evidence>
<feature type="compositionally biased region" description="Polar residues" evidence="1">
    <location>
        <begin position="220"/>
        <end position="230"/>
    </location>
</feature>
<evidence type="ECO:0000259" key="2">
    <source>
        <dbReference type="Pfam" id="PF00583"/>
    </source>
</evidence>
<dbReference type="Pfam" id="PF00583">
    <property type="entry name" value="Acetyltransf_1"/>
    <property type="match status" value="1"/>
</dbReference>
<feature type="region of interest" description="Disordered" evidence="1">
    <location>
        <begin position="200"/>
        <end position="230"/>
    </location>
</feature>
<accession>A0A420F4V1</accession>
<dbReference type="AlphaFoldDB" id="A0A420F4V1"/>
<dbReference type="RefSeq" id="WP_120327450.1">
    <property type="nucleotide sequence ID" value="NZ_RAQQ01000004.1"/>
</dbReference>
<dbReference type="OrthoDB" id="7057833at2"/>
<reference evidence="3 4" key="1">
    <citation type="journal article" date="2018" name="Int. J. Syst. Evol. Microbiol.">
        <title>Micromonospora globbae sp. nov., an endophytic actinomycete isolated from roots of Globba winitii C. H. Wright.</title>
        <authorList>
            <person name="Kuncharoen N."/>
            <person name="Pittayakhajonwut P."/>
            <person name="Tanasupawat S."/>
        </authorList>
    </citation>
    <scope>NUCLEOTIDE SEQUENCE [LARGE SCALE GENOMIC DNA]</scope>
    <source>
        <strain evidence="3 4">WPS1-2</strain>
    </source>
</reference>
<dbReference type="Proteomes" id="UP000285744">
    <property type="component" value="Unassembled WGS sequence"/>
</dbReference>
<protein>
    <submittedName>
        <fullName evidence="3">GNAT family N-acetyltransferase</fullName>
    </submittedName>
</protein>
<evidence type="ECO:0000313" key="3">
    <source>
        <dbReference type="EMBL" id="RKF27960.1"/>
    </source>
</evidence>
<dbReference type="Gene3D" id="3.40.630.30">
    <property type="match status" value="1"/>
</dbReference>
<dbReference type="InterPro" id="IPR000182">
    <property type="entry name" value="GNAT_dom"/>
</dbReference>